<dbReference type="GO" id="GO:0008234">
    <property type="term" value="F:cysteine-type peptidase activity"/>
    <property type="evidence" value="ECO:0007669"/>
    <property type="project" value="InterPro"/>
</dbReference>
<reference evidence="2" key="1">
    <citation type="submission" date="2022-01" db="EMBL/GenBank/DDBJ databases">
        <title>Genome Sequence Resource for Two Populations of Ditylenchus destructor, the Migratory Endoparasitic Phytonematode.</title>
        <authorList>
            <person name="Zhang H."/>
            <person name="Lin R."/>
            <person name="Xie B."/>
        </authorList>
    </citation>
    <scope>NUCLEOTIDE SEQUENCE</scope>
    <source>
        <strain evidence="2">BazhouSP</strain>
    </source>
</reference>
<dbReference type="Gene3D" id="3.90.70.10">
    <property type="entry name" value="Cysteine proteinases"/>
    <property type="match status" value="1"/>
</dbReference>
<organism evidence="2 3">
    <name type="scientific">Ditylenchus destructor</name>
    <dbReference type="NCBI Taxonomy" id="166010"/>
    <lineage>
        <taxon>Eukaryota</taxon>
        <taxon>Metazoa</taxon>
        <taxon>Ecdysozoa</taxon>
        <taxon>Nematoda</taxon>
        <taxon>Chromadorea</taxon>
        <taxon>Rhabditida</taxon>
        <taxon>Tylenchina</taxon>
        <taxon>Tylenchomorpha</taxon>
        <taxon>Sphaerularioidea</taxon>
        <taxon>Anguinidae</taxon>
        <taxon>Anguininae</taxon>
        <taxon>Ditylenchus</taxon>
    </lineage>
</organism>
<dbReference type="AlphaFoldDB" id="A0AAD4R0M3"/>
<feature type="domain" description="Peptidase C1A papain C-terminal" evidence="1">
    <location>
        <begin position="49"/>
        <end position="127"/>
    </location>
</feature>
<dbReference type="Proteomes" id="UP001201812">
    <property type="component" value="Unassembled WGS sequence"/>
</dbReference>
<keyword evidence="2" id="KW-0378">Hydrolase</keyword>
<sequence length="224" mass="26032">MKTLQQNVQKCPFLRLVTGSNYTNKQGCKPYPFAPCEWWNSTKTHYPPCGTKSYPTPKCEKKCQASYNKTYNEDKFYGRNFYRLDNDTQAIQKELYTNGPIEVAFYVYSDFVHYKSGIYFPAKTIGTGVAYNFRNHRRYGFRKSGKSWIWPWANFQSALGSGRVIRQSRRLGETRRLVPVSQTNNAYSGIYGFRKSEKSRIWPGHRSPVAPPFWACDTSINSSR</sequence>
<protein>
    <submittedName>
        <fullName evidence="2">Papain family cysteine protease domain-containing protein</fullName>
    </submittedName>
</protein>
<name>A0AAD4R0M3_9BILA</name>
<evidence type="ECO:0000313" key="3">
    <source>
        <dbReference type="Proteomes" id="UP001201812"/>
    </source>
</evidence>
<dbReference type="GO" id="GO:0006508">
    <property type="term" value="P:proteolysis"/>
    <property type="evidence" value="ECO:0007669"/>
    <property type="project" value="UniProtKB-KW"/>
</dbReference>
<dbReference type="InterPro" id="IPR038765">
    <property type="entry name" value="Papain-like_cys_pep_sf"/>
</dbReference>
<evidence type="ECO:0000313" key="2">
    <source>
        <dbReference type="EMBL" id="KAI1713930.1"/>
    </source>
</evidence>
<dbReference type="InterPro" id="IPR000668">
    <property type="entry name" value="Peptidase_C1A_C"/>
</dbReference>
<dbReference type="SUPFAM" id="SSF54001">
    <property type="entry name" value="Cysteine proteinases"/>
    <property type="match status" value="1"/>
</dbReference>
<keyword evidence="3" id="KW-1185">Reference proteome</keyword>
<dbReference type="EMBL" id="JAKKPZ010000014">
    <property type="protein sequence ID" value="KAI1713930.1"/>
    <property type="molecule type" value="Genomic_DNA"/>
</dbReference>
<dbReference type="Pfam" id="PF00112">
    <property type="entry name" value="Peptidase_C1"/>
    <property type="match status" value="1"/>
</dbReference>
<accession>A0AAD4R0M3</accession>
<comment type="caution">
    <text evidence="2">The sequence shown here is derived from an EMBL/GenBank/DDBJ whole genome shotgun (WGS) entry which is preliminary data.</text>
</comment>
<evidence type="ECO:0000259" key="1">
    <source>
        <dbReference type="Pfam" id="PF00112"/>
    </source>
</evidence>
<proteinExistence type="predicted"/>
<keyword evidence="2" id="KW-0645">Protease</keyword>
<gene>
    <name evidence="2" type="ORF">DdX_08814</name>
</gene>